<evidence type="ECO:0000259" key="4">
    <source>
        <dbReference type="Pfam" id="PF18885"/>
    </source>
</evidence>
<dbReference type="PANTHER" id="PTHR37806:SF1">
    <property type="entry name" value="PEPTIDASE C39-LIKE DOMAIN-CONTAINING PROTEIN"/>
    <property type="match status" value="1"/>
</dbReference>
<dbReference type="EMBL" id="NGLB01000005">
    <property type="protein sequence ID" value="OTN93556.1"/>
    <property type="molecule type" value="Genomic_DNA"/>
</dbReference>
<sequence>MKRYLYLLTSFSVLMSVSMGANVSEAEEINTENSTIVTESTTSSTEDTQVTSETQSVIETTTTDETSNVEQPQTAIINGQEVILEAPEKAGQSEANATQAPKEELMDGSMSRRSRAAVKTIPMYRLFNPNSGEHFYTRDIGERDHLRKIGWNYEGIGWQAPTSGDPVYRLYNRYNGEHFYTLNAKERDSITKQGWTYEGIGWYSYKGANGIPVSRLYNKKVNWHHYTLDENEKRVITKQGWKYEGVGWYAVGNGQQSNDDYRLLGVKNYNQYALGAPSGCEGASLLQALQYKGKLTNWSLRQFLNTIPKSPNGNPNNGFVGSPFVENSWTYSAIYPAPLTTWGQKYGNVQNISGSSMNTLLNEVKNGNPVVAWVTINFQPVRWGNWSFGAAVNNNHAVTLDGYNKGSNQVHVSDPISGSYWMSRTTFENIYNARKYAVVVR</sequence>
<evidence type="ECO:0000313" key="5">
    <source>
        <dbReference type="EMBL" id="OTN93556.1"/>
    </source>
</evidence>
<feature type="signal peptide" evidence="2">
    <location>
        <begin position="1"/>
        <end position="21"/>
    </location>
</feature>
<feature type="region of interest" description="Disordered" evidence="1">
    <location>
        <begin position="30"/>
        <end position="69"/>
    </location>
</feature>
<feature type="region of interest" description="Disordered" evidence="1">
    <location>
        <begin position="89"/>
        <end position="112"/>
    </location>
</feature>
<accession>A0AB73N029</accession>
<evidence type="ECO:0008006" key="7">
    <source>
        <dbReference type="Google" id="ProtNLM"/>
    </source>
</evidence>
<dbReference type="RefSeq" id="WP_086325314.1">
    <property type="nucleotide sequence ID" value="NZ_NGLB01000005.1"/>
</dbReference>
<dbReference type="PANTHER" id="PTHR37806">
    <property type="entry name" value="LMO0724 PROTEIN"/>
    <property type="match status" value="1"/>
</dbReference>
<feature type="domain" description="DUF5648" evidence="4">
    <location>
        <begin position="122"/>
        <end position="251"/>
    </location>
</feature>
<evidence type="ECO:0000259" key="3">
    <source>
        <dbReference type="Pfam" id="PF13529"/>
    </source>
</evidence>
<proteinExistence type="predicted"/>
<dbReference type="Pfam" id="PF13529">
    <property type="entry name" value="Peptidase_C39_2"/>
    <property type="match status" value="1"/>
</dbReference>
<evidence type="ECO:0000256" key="1">
    <source>
        <dbReference type="SAM" id="MobiDB-lite"/>
    </source>
</evidence>
<evidence type="ECO:0000313" key="6">
    <source>
        <dbReference type="Proteomes" id="UP000194737"/>
    </source>
</evidence>
<dbReference type="Pfam" id="PF18885">
    <property type="entry name" value="DUF5648"/>
    <property type="match status" value="1"/>
</dbReference>
<feature type="domain" description="Peptidase C39-like" evidence="3">
    <location>
        <begin position="264"/>
        <end position="415"/>
    </location>
</feature>
<protein>
    <recommendedName>
        <fullName evidence="7">Glycosyhydrolase</fullName>
    </recommendedName>
</protein>
<dbReference type="Gene3D" id="3.90.70.10">
    <property type="entry name" value="Cysteine proteinases"/>
    <property type="match status" value="1"/>
</dbReference>
<dbReference type="InterPro" id="IPR039564">
    <property type="entry name" value="Peptidase_C39-like"/>
</dbReference>
<organism evidence="5 6">
    <name type="scientific">Enterococcus faecium</name>
    <name type="common">Streptococcus faecium</name>
    <dbReference type="NCBI Taxonomy" id="1352"/>
    <lineage>
        <taxon>Bacteria</taxon>
        <taxon>Bacillati</taxon>
        <taxon>Bacillota</taxon>
        <taxon>Bacilli</taxon>
        <taxon>Lactobacillales</taxon>
        <taxon>Enterococcaceae</taxon>
        <taxon>Enterococcus</taxon>
    </lineage>
</organism>
<dbReference type="InterPro" id="IPR043708">
    <property type="entry name" value="DUF5648"/>
</dbReference>
<dbReference type="AlphaFoldDB" id="A0AB73N029"/>
<dbReference type="Proteomes" id="UP000194737">
    <property type="component" value="Unassembled WGS sequence"/>
</dbReference>
<gene>
    <name evidence="5" type="ORF">A5804_002926</name>
</gene>
<name>A0AB73N029_ENTFC</name>
<reference evidence="5 6" key="1">
    <citation type="submission" date="2017-05" db="EMBL/GenBank/DDBJ databases">
        <title>The Genome Sequence of Enterococcus faecium 6F2_DIV0138.</title>
        <authorList>
            <consortium name="The Broad Institute Genomics Platform"/>
            <consortium name="The Broad Institute Genomic Center for Infectious Diseases"/>
            <person name="Earl A."/>
            <person name="Manson A."/>
            <person name="Schwartman J."/>
            <person name="Gilmore M."/>
            <person name="Abouelleil A."/>
            <person name="Cao P."/>
            <person name="Chapman S."/>
            <person name="Cusick C."/>
            <person name="Shea T."/>
            <person name="Young S."/>
            <person name="Neafsey D."/>
            <person name="Nusbaum C."/>
            <person name="Birren B."/>
        </authorList>
    </citation>
    <scope>NUCLEOTIDE SEQUENCE [LARGE SCALE GENOMIC DNA]</scope>
    <source>
        <strain evidence="5 6">6F2_DIV0138</strain>
    </source>
</reference>
<comment type="caution">
    <text evidence="5">The sequence shown here is derived from an EMBL/GenBank/DDBJ whole genome shotgun (WGS) entry which is preliminary data.</text>
</comment>
<feature type="compositionally biased region" description="Polar residues" evidence="1">
    <location>
        <begin position="57"/>
        <end position="69"/>
    </location>
</feature>
<keyword evidence="2" id="KW-0732">Signal</keyword>
<feature type="chain" id="PRO_5044504116" description="Glycosyhydrolase" evidence="2">
    <location>
        <begin position="22"/>
        <end position="441"/>
    </location>
</feature>
<evidence type="ECO:0000256" key="2">
    <source>
        <dbReference type="SAM" id="SignalP"/>
    </source>
</evidence>
<feature type="compositionally biased region" description="Low complexity" evidence="1">
    <location>
        <begin position="31"/>
        <end position="56"/>
    </location>
</feature>